<dbReference type="InterPro" id="IPR036890">
    <property type="entry name" value="HATPase_C_sf"/>
</dbReference>
<reference evidence="3" key="1">
    <citation type="submission" date="2020-09" db="EMBL/GenBank/DDBJ databases">
        <authorList>
            <person name="Kim M.K."/>
        </authorList>
    </citation>
    <scope>NUCLEOTIDE SEQUENCE</scope>
    <source>
        <strain evidence="3">BT704</strain>
    </source>
</reference>
<dbReference type="InterPro" id="IPR010559">
    <property type="entry name" value="Sig_transdc_His_kin_internal"/>
</dbReference>
<evidence type="ECO:0000259" key="2">
    <source>
        <dbReference type="Pfam" id="PF06580"/>
    </source>
</evidence>
<keyword evidence="3" id="KW-0418">Kinase</keyword>
<keyword evidence="1" id="KW-1133">Transmembrane helix</keyword>
<protein>
    <submittedName>
        <fullName evidence="3">Sensor histidine kinase</fullName>
    </submittedName>
</protein>
<feature type="transmembrane region" description="Helical" evidence="1">
    <location>
        <begin position="171"/>
        <end position="192"/>
    </location>
</feature>
<dbReference type="PANTHER" id="PTHR34220">
    <property type="entry name" value="SENSOR HISTIDINE KINASE YPDA"/>
    <property type="match status" value="1"/>
</dbReference>
<organism evidence="3 4">
    <name type="scientific">Spirosoma validum</name>
    <dbReference type="NCBI Taxonomy" id="2771355"/>
    <lineage>
        <taxon>Bacteria</taxon>
        <taxon>Pseudomonadati</taxon>
        <taxon>Bacteroidota</taxon>
        <taxon>Cytophagia</taxon>
        <taxon>Cytophagales</taxon>
        <taxon>Cytophagaceae</taxon>
        <taxon>Spirosoma</taxon>
    </lineage>
</organism>
<keyword evidence="3" id="KW-0808">Transferase</keyword>
<sequence length="397" mass="46096">MMTWQKNHTTSLLIGILLIVLPVFYFVYAGVSWRPLNPHEHLVQNGIAYLFFLLFSYFNHTVFVPRWFLAKQYRRYAIVAISCVLAAAYLPYRIEQWVFFKPPLEKTPMGWFRQLFMEEMMLSRPFERGFHSHPGDHKPFFKPSDKQASSFPDGPPPMERSGFHHGGPFTLLLPVKLAILFLLGSVSTLLSVSVQTSNRLRKVENDQLQAELQQLKAQIHPHFLFNTLNSIYALAIRHDERTADTIVKLSEFMRYMIRDAHRDTVPLETEIKYIANYIDLQKARLQDAVQIDYRLTGEMDHWQIAPLLLFSFIENAFKYGVSPEEDSLITIHLDIQNNELRLYVLNNKVQISQFEKSTGVGLQNARERLRLLYPAAHTLIIDDALTHFSVNLTLSLS</sequence>
<accession>A0A927GCV4</accession>
<feature type="transmembrane region" description="Helical" evidence="1">
    <location>
        <begin position="12"/>
        <end position="31"/>
    </location>
</feature>
<dbReference type="AlphaFoldDB" id="A0A927GCV4"/>
<gene>
    <name evidence="3" type="ORF">IC230_08470</name>
</gene>
<feature type="transmembrane region" description="Helical" evidence="1">
    <location>
        <begin position="76"/>
        <end position="94"/>
    </location>
</feature>
<dbReference type="GO" id="GO:0016020">
    <property type="term" value="C:membrane"/>
    <property type="evidence" value="ECO:0007669"/>
    <property type="project" value="InterPro"/>
</dbReference>
<feature type="transmembrane region" description="Helical" evidence="1">
    <location>
        <begin position="46"/>
        <end position="64"/>
    </location>
</feature>
<feature type="domain" description="Signal transduction histidine kinase internal region" evidence="2">
    <location>
        <begin position="210"/>
        <end position="288"/>
    </location>
</feature>
<evidence type="ECO:0000256" key="1">
    <source>
        <dbReference type="SAM" id="Phobius"/>
    </source>
</evidence>
<dbReference type="SUPFAM" id="SSF55874">
    <property type="entry name" value="ATPase domain of HSP90 chaperone/DNA topoisomerase II/histidine kinase"/>
    <property type="match status" value="1"/>
</dbReference>
<dbReference type="Gene3D" id="3.30.565.10">
    <property type="entry name" value="Histidine kinase-like ATPase, C-terminal domain"/>
    <property type="match status" value="1"/>
</dbReference>
<dbReference type="GO" id="GO:0000155">
    <property type="term" value="F:phosphorelay sensor kinase activity"/>
    <property type="evidence" value="ECO:0007669"/>
    <property type="project" value="InterPro"/>
</dbReference>
<dbReference type="Proteomes" id="UP000653797">
    <property type="component" value="Unassembled WGS sequence"/>
</dbReference>
<keyword evidence="1" id="KW-0812">Transmembrane</keyword>
<evidence type="ECO:0000313" key="3">
    <source>
        <dbReference type="EMBL" id="MBD2752920.1"/>
    </source>
</evidence>
<dbReference type="Pfam" id="PF06580">
    <property type="entry name" value="His_kinase"/>
    <property type="match status" value="1"/>
</dbReference>
<dbReference type="InterPro" id="IPR050640">
    <property type="entry name" value="Bact_2-comp_sensor_kinase"/>
</dbReference>
<dbReference type="PANTHER" id="PTHR34220:SF7">
    <property type="entry name" value="SENSOR HISTIDINE KINASE YPDA"/>
    <property type="match status" value="1"/>
</dbReference>
<dbReference type="EMBL" id="JACXAA010000002">
    <property type="protein sequence ID" value="MBD2752920.1"/>
    <property type="molecule type" value="Genomic_DNA"/>
</dbReference>
<keyword evidence="1" id="KW-0472">Membrane</keyword>
<comment type="caution">
    <text evidence="3">The sequence shown here is derived from an EMBL/GenBank/DDBJ whole genome shotgun (WGS) entry which is preliminary data.</text>
</comment>
<evidence type="ECO:0000313" key="4">
    <source>
        <dbReference type="Proteomes" id="UP000653797"/>
    </source>
</evidence>
<proteinExistence type="predicted"/>
<name>A0A927GCV4_9BACT</name>
<keyword evidence="4" id="KW-1185">Reference proteome</keyword>